<evidence type="ECO:0000256" key="1">
    <source>
        <dbReference type="SAM" id="MobiDB-lite"/>
    </source>
</evidence>
<dbReference type="PROSITE" id="PS51178">
    <property type="entry name" value="PASTA"/>
    <property type="match status" value="1"/>
</dbReference>
<dbReference type="Proteomes" id="UP000298340">
    <property type="component" value="Unassembled WGS sequence"/>
</dbReference>
<feature type="region of interest" description="Disordered" evidence="1">
    <location>
        <begin position="19"/>
        <end position="96"/>
    </location>
</feature>
<feature type="compositionally biased region" description="Basic and acidic residues" evidence="1">
    <location>
        <begin position="55"/>
        <end position="84"/>
    </location>
</feature>
<dbReference type="Gene3D" id="3.30.10.20">
    <property type="match status" value="1"/>
</dbReference>
<sequence>YTGEEISKATSELETLGFKVEQSEVESDEPADTIVKQSFKDGQLPVESTIYFDVSKGEDKDSNSDKSDDKDKKDDSDDNARDKTYTQSVYIPFTGS</sequence>
<evidence type="ECO:0000259" key="2">
    <source>
        <dbReference type="PROSITE" id="PS51178"/>
    </source>
</evidence>
<dbReference type="Pfam" id="PF03793">
    <property type="entry name" value="PASTA"/>
    <property type="match status" value="1"/>
</dbReference>
<accession>A0A4Y7U2Y0</accession>
<name>A0A4Y7U2Y0_9FLAO</name>
<dbReference type="InterPro" id="IPR005543">
    <property type="entry name" value="PASTA_dom"/>
</dbReference>
<feature type="domain" description="PASTA" evidence="2">
    <location>
        <begin position="1"/>
        <end position="56"/>
    </location>
</feature>
<organism evidence="3 4">
    <name type="scientific">Flavobacterium circumlabens</name>
    <dbReference type="NCBI Taxonomy" id="2133765"/>
    <lineage>
        <taxon>Bacteria</taxon>
        <taxon>Pseudomonadati</taxon>
        <taxon>Bacteroidota</taxon>
        <taxon>Flavobacteriia</taxon>
        <taxon>Flavobacteriales</taxon>
        <taxon>Flavobacteriaceae</taxon>
        <taxon>Flavobacterium</taxon>
    </lineage>
</organism>
<evidence type="ECO:0000313" key="4">
    <source>
        <dbReference type="Proteomes" id="UP000298340"/>
    </source>
</evidence>
<feature type="non-terminal residue" evidence="3">
    <location>
        <position position="1"/>
    </location>
</feature>
<evidence type="ECO:0000313" key="3">
    <source>
        <dbReference type="EMBL" id="TEB40408.1"/>
    </source>
</evidence>
<feature type="non-terminal residue" evidence="3">
    <location>
        <position position="96"/>
    </location>
</feature>
<comment type="caution">
    <text evidence="3">The sequence shown here is derived from an EMBL/GenBank/DDBJ whole genome shotgun (WGS) entry which is preliminary data.</text>
</comment>
<protein>
    <submittedName>
        <fullName evidence="3">PASTA domain-containing protein</fullName>
    </submittedName>
</protein>
<reference evidence="3 4" key="1">
    <citation type="journal article" date="2018" name="Syst. Appl. Microbiol.">
        <title>Flavobacterium circumlabens sp. nov. and Flavobacterium cupreum sp. nov., two psychrotrophic species isolated from Antarctic environmental samples.</title>
        <authorList>
            <person name="Kralova S."/>
            <person name="Busse H.J."/>
            <person name="Svec P."/>
            <person name="Maslanova I."/>
            <person name="Stankova E."/>
            <person name="Bartak M."/>
            <person name="Sedlacek I."/>
        </authorList>
    </citation>
    <scope>NUCLEOTIDE SEQUENCE [LARGE SCALE GENOMIC DNA]</scope>
    <source>
        <strain evidence="3 4">CCM 8828</strain>
    </source>
</reference>
<gene>
    <name evidence="3" type="ORF">D0809_30755</name>
</gene>
<dbReference type="AlphaFoldDB" id="A0A4Y7U2Y0"/>
<dbReference type="CDD" id="cd06577">
    <property type="entry name" value="PASTA_pknB"/>
    <property type="match status" value="1"/>
</dbReference>
<dbReference type="EMBL" id="QWDN01001343">
    <property type="protein sequence ID" value="TEB40408.1"/>
    <property type="molecule type" value="Genomic_DNA"/>
</dbReference>
<feature type="compositionally biased region" description="Polar residues" evidence="1">
    <location>
        <begin position="85"/>
        <end position="96"/>
    </location>
</feature>
<proteinExistence type="predicted"/>